<feature type="domain" description="DUF58" evidence="2">
    <location>
        <begin position="72"/>
        <end position="286"/>
    </location>
</feature>
<keyword evidence="4" id="KW-1185">Reference proteome</keyword>
<dbReference type="Proteomes" id="UP000182241">
    <property type="component" value="Unassembled WGS sequence"/>
</dbReference>
<name>A0A1H4T8J9_TSUTY</name>
<sequence length="327" mass="35196">MPAIPSGPPPGTPTGPEPRRSPLPSFAGGEVDETRMQASLKMLELLVRRRLDGVLKGDHQGLLPGPGSEPGESRPYTPGDDVRLMDWSVTARTTHPHVRQMIADRELQTWIVVDLSASMDFGSTGGTKRDLAVAASAAVVHLVSGAANRVGCLVTNGAQLVRVQPKSGRAQRQKVLKAIATAPRAVEGTRGDLRVALDALRRPEQPRGLVVVISDFLGDVDYVRELRGIAARHEVLAVEVLDPRDVELPAVGEIALRDAESGAVRELTVTPELQQRFAAAAQEHRKQVARTLRGVGAPVLELRTDRDWLADIVRFVAARRRGLAGAS</sequence>
<gene>
    <name evidence="3" type="ORF">SAMN04489793_2521</name>
</gene>
<feature type="compositionally biased region" description="Pro residues" evidence="1">
    <location>
        <begin position="1"/>
        <end position="16"/>
    </location>
</feature>
<feature type="region of interest" description="Disordered" evidence="1">
    <location>
        <begin position="1"/>
        <end position="34"/>
    </location>
</feature>
<dbReference type="PANTHER" id="PTHR33608">
    <property type="entry name" value="BLL2464 PROTEIN"/>
    <property type="match status" value="1"/>
</dbReference>
<accession>A0A1H4T8J9</accession>
<dbReference type="STRING" id="57704.SAMN04489793_2521"/>
<organism evidence="3 4">
    <name type="scientific">Tsukamurella tyrosinosolvens</name>
    <dbReference type="NCBI Taxonomy" id="57704"/>
    <lineage>
        <taxon>Bacteria</taxon>
        <taxon>Bacillati</taxon>
        <taxon>Actinomycetota</taxon>
        <taxon>Actinomycetes</taxon>
        <taxon>Mycobacteriales</taxon>
        <taxon>Tsukamurellaceae</taxon>
        <taxon>Tsukamurella</taxon>
    </lineage>
</organism>
<dbReference type="InterPro" id="IPR002881">
    <property type="entry name" value="DUF58"/>
</dbReference>
<evidence type="ECO:0000313" key="3">
    <source>
        <dbReference type="EMBL" id="SEC52805.1"/>
    </source>
</evidence>
<dbReference type="InterPro" id="IPR036465">
    <property type="entry name" value="vWFA_dom_sf"/>
</dbReference>
<dbReference type="Pfam" id="PF01882">
    <property type="entry name" value="DUF58"/>
    <property type="match status" value="1"/>
</dbReference>
<evidence type="ECO:0000259" key="2">
    <source>
        <dbReference type="Pfam" id="PF01882"/>
    </source>
</evidence>
<proteinExistence type="predicted"/>
<dbReference type="Gene3D" id="3.40.50.410">
    <property type="entry name" value="von Willebrand factor, type A domain"/>
    <property type="match status" value="1"/>
</dbReference>
<feature type="compositionally biased region" description="Low complexity" evidence="1">
    <location>
        <begin position="61"/>
        <end position="75"/>
    </location>
</feature>
<reference evidence="4" key="1">
    <citation type="submission" date="2016-10" db="EMBL/GenBank/DDBJ databases">
        <authorList>
            <person name="Varghese N."/>
            <person name="Submissions S."/>
        </authorList>
    </citation>
    <scope>NUCLEOTIDE SEQUENCE [LARGE SCALE GENOMIC DNA]</scope>
    <source>
        <strain evidence="4">DSM 44234</strain>
    </source>
</reference>
<dbReference type="AlphaFoldDB" id="A0A1H4T8J9"/>
<feature type="region of interest" description="Disordered" evidence="1">
    <location>
        <begin position="58"/>
        <end position="79"/>
    </location>
</feature>
<protein>
    <recommendedName>
        <fullName evidence="2">DUF58 domain-containing protein</fullName>
    </recommendedName>
</protein>
<dbReference type="PANTHER" id="PTHR33608:SF6">
    <property type="entry name" value="BLL2464 PROTEIN"/>
    <property type="match status" value="1"/>
</dbReference>
<dbReference type="SUPFAM" id="SSF53300">
    <property type="entry name" value="vWA-like"/>
    <property type="match status" value="1"/>
</dbReference>
<dbReference type="EMBL" id="FNSA01000003">
    <property type="protein sequence ID" value="SEC52805.1"/>
    <property type="molecule type" value="Genomic_DNA"/>
</dbReference>
<evidence type="ECO:0000313" key="4">
    <source>
        <dbReference type="Proteomes" id="UP000182241"/>
    </source>
</evidence>
<evidence type="ECO:0000256" key="1">
    <source>
        <dbReference type="SAM" id="MobiDB-lite"/>
    </source>
</evidence>